<evidence type="ECO:0000256" key="2">
    <source>
        <dbReference type="ARBA" id="ARBA00022741"/>
    </source>
</evidence>
<proteinExistence type="predicted"/>
<evidence type="ECO:0000256" key="3">
    <source>
        <dbReference type="ARBA" id="ARBA00023134"/>
    </source>
</evidence>
<dbReference type="InterPro" id="IPR011025">
    <property type="entry name" value="GproteinA_insert"/>
</dbReference>
<dbReference type="Pfam" id="PF00503">
    <property type="entry name" value="G-alpha"/>
    <property type="match status" value="1"/>
</dbReference>
<feature type="coiled-coil region" evidence="7">
    <location>
        <begin position="349"/>
        <end position="376"/>
    </location>
</feature>
<dbReference type="GO" id="GO:0005525">
    <property type="term" value="F:GTP binding"/>
    <property type="evidence" value="ECO:0007669"/>
    <property type="project" value="UniProtKB-KW"/>
</dbReference>
<accession>A8NIE1</accession>
<dbReference type="KEGG" id="cci:CC1G_01656"/>
<dbReference type="GO" id="GO:0003924">
    <property type="term" value="F:GTPase activity"/>
    <property type="evidence" value="ECO:0007669"/>
    <property type="project" value="InterPro"/>
</dbReference>
<evidence type="ECO:0000256" key="5">
    <source>
        <dbReference type="PIRSR" id="PIRSR601019-1"/>
    </source>
</evidence>
<organism evidence="9 10">
    <name type="scientific">Coprinopsis cinerea (strain Okayama-7 / 130 / ATCC MYA-4618 / FGSC 9003)</name>
    <name type="common">Inky cap fungus</name>
    <name type="synonym">Hormographiella aspergillata</name>
    <dbReference type="NCBI Taxonomy" id="240176"/>
    <lineage>
        <taxon>Eukaryota</taxon>
        <taxon>Fungi</taxon>
        <taxon>Dikarya</taxon>
        <taxon>Basidiomycota</taxon>
        <taxon>Agaricomycotina</taxon>
        <taxon>Agaricomycetes</taxon>
        <taxon>Agaricomycetidae</taxon>
        <taxon>Agaricales</taxon>
        <taxon>Agaricineae</taxon>
        <taxon>Psathyrellaceae</taxon>
        <taxon>Coprinopsis</taxon>
    </lineage>
</organism>
<dbReference type="InParanoid" id="A8NIE1"/>
<dbReference type="Proteomes" id="UP000001861">
    <property type="component" value="Unassembled WGS sequence"/>
</dbReference>
<dbReference type="InterPro" id="IPR001019">
    <property type="entry name" value="Gprotein_alpha_su"/>
</dbReference>
<dbReference type="PRINTS" id="PR00318">
    <property type="entry name" value="GPROTEINA"/>
</dbReference>
<evidence type="ECO:0000256" key="1">
    <source>
        <dbReference type="ARBA" id="ARBA00022723"/>
    </source>
</evidence>
<dbReference type="eggNOG" id="KOG0082">
    <property type="taxonomic scope" value="Eukaryota"/>
</dbReference>
<dbReference type="RefSeq" id="XP_001833979.2">
    <property type="nucleotide sequence ID" value="XM_001833927.2"/>
</dbReference>
<dbReference type="GO" id="GO:0007188">
    <property type="term" value="P:adenylate cyclase-modulating G protein-coupled receptor signaling pathway"/>
    <property type="evidence" value="ECO:0007669"/>
    <property type="project" value="TreeGrafter"/>
</dbReference>
<feature type="compositionally biased region" description="Low complexity" evidence="8">
    <location>
        <begin position="420"/>
        <end position="431"/>
    </location>
</feature>
<keyword evidence="2 5" id="KW-0547">Nucleotide-binding</keyword>
<dbReference type="GO" id="GO:0005834">
    <property type="term" value="C:heterotrimeric G-protein complex"/>
    <property type="evidence" value="ECO:0007669"/>
    <property type="project" value="TreeGrafter"/>
</dbReference>
<dbReference type="FunFam" id="3.40.50.300:FF:000692">
    <property type="entry name" value="Guanine nucleotide-binding protein subunit alpha"/>
    <property type="match status" value="1"/>
</dbReference>
<dbReference type="PANTHER" id="PTHR10218:SF360">
    <property type="entry name" value="GUANINE NUCLEOTIDE-BINDING PROTEIN SUBUNIT ALPHA HOMOLOG"/>
    <property type="match status" value="1"/>
</dbReference>
<evidence type="ECO:0000313" key="9">
    <source>
        <dbReference type="EMBL" id="EAU88009.2"/>
    </source>
</evidence>
<name>A8NIE1_COPC7</name>
<gene>
    <name evidence="9" type="ORF">CC1G_01656</name>
</gene>
<sequence>MALTKPALILWPMDGASIPANRGGPHARYEDQGQDLLPLEKRMYISISRSAKCGRVFPRGEMTDVYYEGTTGCTPESNSGLLKIKNSDVEIEAQERLAHVIVGLSPPPRVRSNALAIFANLGRSSFCTLAIIAHRGRGFEECCGCAGSLQHLVVQMSSPTSQEDAGIATNTLHDCVSPFPLPFLFKICAPISSKPAGGRGSPADHDDDDPLARALAPPPDETPEQRRLRLAAEAEAKKISDEIDERLRREREADKKKKRPVKLLLLGQSESGKTATLKNFQLTYARKEWAEERASWRSVIFLNLIRNVNVILEHLNAEMFDYPMVNDDSQEDLQVVPRSLPRLAFTELHRRLRTDLAHLERVQKDLEARLGSASLELHSTNETSAAPFAEYMEGGRRGEFGIHSSNGWKSALTKFRTLRSTTQTDSDSNSSPVATSPSRGNRDWVDEIAETLESCREDIKILWEDPIINEMMIRRKLRLEDQPGYFIPDADRIASRFYQPTDDDVIRARLRTLGVQEYKYIFDHGRTVGQEWRLYDVGGTRSSRGAWYPYFDDGMHTPTPLNVARSNRFSVDAIIFLAQPLSRFRPISPFDEKLAEDKRVNRLEDSYLLWRSVCACKLLSRTQLILFLNKCDLLQAKLSRGVRIRDSVPSYGDRKNDHTTATKYFQQHFKEIARQHSPVQRPFYVHLTSVIVLSASSWRGFAPAMGPAGYTVHCGDAWSWWVLWFLCYRYLNTDNSLLLQTHWILIICGAFDES</sequence>
<keyword evidence="10" id="KW-1185">Reference proteome</keyword>
<dbReference type="OMA" id="AGCAEDM"/>
<dbReference type="PANTHER" id="PTHR10218">
    <property type="entry name" value="GTP-BINDING PROTEIN ALPHA SUBUNIT"/>
    <property type="match status" value="1"/>
</dbReference>
<keyword evidence="4" id="KW-0807">Transducer</keyword>
<dbReference type="AlphaFoldDB" id="A8NIE1"/>
<dbReference type="HOGENOM" id="CLU_014184_1_1_1"/>
<feature type="region of interest" description="Disordered" evidence="8">
    <location>
        <begin position="419"/>
        <end position="442"/>
    </location>
</feature>
<dbReference type="GO" id="GO:0001664">
    <property type="term" value="F:G protein-coupled receptor binding"/>
    <property type="evidence" value="ECO:0007669"/>
    <property type="project" value="TreeGrafter"/>
</dbReference>
<dbReference type="STRING" id="240176.A8NIE1"/>
<dbReference type="GO" id="GO:0005737">
    <property type="term" value="C:cytoplasm"/>
    <property type="evidence" value="ECO:0007669"/>
    <property type="project" value="TreeGrafter"/>
</dbReference>
<dbReference type="GeneID" id="6010483"/>
<dbReference type="SUPFAM" id="SSF47895">
    <property type="entry name" value="Transducin (alpha subunit), insertion domain"/>
    <property type="match status" value="1"/>
</dbReference>
<dbReference type="SUPFAM" id="SSF52540">
    <property type="entry name" value="P-loop containing nucleoside triphosphate hydrolases"/>
    <property type="match status" value="1"/>
</dbReference>
<dbReference type="InterPro" id="IPR027417">
    <property type="entry name" value="P-loop_NTPase"/>
</dbReference>
<keyword evidence="1 6" id="KW-0479">Metal-binding</keyword>
<dbReference type="GO" id="GO:0031683">
    <property type="term" value="F:G-protein beta/gamma-subunit complex binding"/>
    <property type="evidence" value="ECO:0007669"/>
    <property type="project" value="InterPro"/>
</dbReference>
<dbReference type="VEuPathDB" id="FungiDB:CC1G_01656"/>
<keyword evidence="3 5" id="KW-0342">GTP-binding</keyword>
<protein>
    <submittedName>
        <fullName evidence="9">Uncharacterized protein</fullName>
    </submittedName>
</protein>
<dbReference type="EMBL" id="AACS02000010">
    <property type="protein sequence ID" value="EAU88009.2"/>
    <property type="molecule type" value="Genomic_DNA"/>
</dbReference>
<evidence type="ECO:0000256" key="7">
    <source>
        <dbReference type="SAM" id="Coils"/>
    </source>
</evidence>
<evidence type="ECO:0000256" key="6">
    <source>
        <dbReference type="PIRSR" id="PIRSR601019-2"/>
    </source>
</evidence>
<evidence type="ECO:0000256" key="8">
    <source>
        <dbReference type="SAM" id="MobiDB-lite"/>
    </source>
</evidence>
<reference evidence="9 10" key="1">
    <citation type="journal article" date="2010" name="Proc. Natl. Acad. Sci. U.S.A.">
        <title>Insights into evolution of multicellular fungi from the assembled chromosomes of the mushroom Coprinopsis cinerea (Coprinus cinereus).</title>
        <authorList>
            <person name="Stajich J.E."/>
            <person name="Wilke S.K."/>
            <person name="Ahren D."/>
            <person name="Au C.H."/>
            <person name="Birren B.W."/>
            <person name="Borodovsky M."/>
            <person name="Burns C."/>
            <person name="Canback B."/>
            <person name="Casselton L.A."/>
            <person name="Cheng C.K."/>
            <person name="Deng J."/>
            <person name="Dietrich F.S."/>
            <person name="Fargo D.C."/>
            <person name="Farman M.L."/>
            <person name="Gathman A.C."/>
            <person name="Goldberg J."/>
            <person name="Guigo R."/>
            <person name="Hoegger P.J."/>
            <person name="Hooker J.B."/>
            <person name="Huggins A."/>
            <person name="James T.Y."/>
            <person name="Kamada T."/>
            <person name="Kilaru S."/>
            <person name="Kodira C."/>
            <person name="Kues U."/>
            <person name="Kupfer D."/>
            <person name="Kwan H.S."/>
            <person name="Lomsadze A."/>
            <person name="Li W."/>
            <person name="Lilly W.W."/>
            <person name="Ma L.J."/>
            <person name="Mackey A.J."/>
            <person name="Manning G."/>
            <person name="Martin F."/>
            <person name="Muraguchi H."/>
            <person name="Natvig D.O."/>
            <person name="Palmerini H."/>
            <person name="Ramesh M.A."/>
            <person name="Rehmeyer C.J."/>
            <person name="Roe B.A."/>
            <person name="Shenoy N."/>
            <person name="Stanke M."/>
            <person name="Ter-Hovhannisyan V."/>
            <person name="Tunlid A."/>
            <person name="Velagapudi R."/>
            <person name="Vision T.J."/>
            <person name="Zeng Q."/>
            <person name="Zolan M.E."/>
            <person name="Pukkila P.J."/>
        </authorList>
    </citation>
    <scope>NUCLEOTIDE SEQUENCE [LARGE SCALE GENOMIC DNA]</scope>
    <source>
        <strain evidence="10">Okayama-7 / 130 / ATCC MYA-4618 / FGSC 9003</strain>
    </source>
</reference>
<feature type="binding site" evidence="6">
    <location>
        <position position="512"/>
    </location>
    <ligand>
        <name>Mg(2+)</name>
        <dbReference type="ChEBI" id="CHEBI:18420"/>
    </ligand>
</feature>
<comment type="caution">
    <text evidence="9">The sequence shown here is derived from an EMBL/GenBank/DDBJ whole genome shotgun (WGS) entry which is preliminary data.</text>
</comment>
<evidence type="ECO:0000313" key="10">
    <source>
        <dbReference type="Proteomes" id="UP000001861"/>
    </source>
</evidence>
<dbReference type="OrthoDB" id="5817230at2759"/>
<dbReference type="SMART" id="SM00275">
    <property type="entry name" value="G_alpha"/>
    <property type="match status" value="1"/>
</dbReference>
<dbReference type="Gene3D" id="3.40.50.300">
    <property type="entry name" value="P-loop containing nucleotide triphosphate hydrolases"/>
    <property type="match status" value="2"/>
</dbReference>
<evidence type="ECO:0000256" key="4">
    <source>
        <dbReference type="ARBA" id="ARBA00023224"/>
    </source>
</evidence>
<keyword evidence="7" id="KW-0175">Coiled coil</keyword>
<feature type="region of interest" description="Disordered" evidence="8">
    <location>
        <begin position="196"/>
        <end position="226"/>
    </location>
</feature>
<dbReference type="GO" id="GO:0046872">
    <property type="term" value="F:metal ion binding"/>
    <property type="evidence" value="ECO:0007669"/>
    <property type="project" value="UniProtKB-KW"/>
</dbReference>
<dbReference type="PROSITE" id="PS51882">
    <property type="entry name" value="G_ALPHA"/>
    <property type="match status" value="1"/>
</dbReference>
<feature type="binding site" evidence="5">
    <location>
        <begin position="629"/>
        <end position="632"/>
    </location>
    <ligand>
        <name>GTP</name>
        <dbReference type="ChEBI" id="CHEBI:37565"/>
    </ligand>
</feature>
<keyword evidence="6" id="KW-0460">Magnesium</keyword>